<protein>
    <submittedName>
        <fullName evidence="8">Transmembrane protein 256 homolog</fullName>
    </submittedName>
</protein>
<comment type="subcellular location">
    <subcellularLocation>
        <location evidence="1">Membrane</location>
        <topology evidence="1">Multi-pass membrane protein</topology>
    </subcellularLocation>
</comment>
<accession>A0A0N5CER0</accession>
<comment type="similarity">
    <text evidence="2">Belongs to the TMEM256 family.</text>
</comment>
<evidence type="ECO:0000256" key="3">
    <source>
        <dbReference type="ARBA" id="ARBA00022692"/>
    </source>
</evidence>
<dbReference type="GO" id="GO:0016020">
    <property type="term" value="C:membrane"/>
    <property type="evidence" value="ECO:0007669"/>
    <property type="project" value="UniProtKB-SubCell"/>
</dbReference>
<dbReference type="Pfam" id="PF04241">
    <property type="entry name" value="DUF423"/>
    <property type="match status" value="1"/>
</dbReference>
<feature type="transmembrane region" description="Helical" evidence="6">
    <location>
        <begin position="52"/>
        <end position="70"/>
    </location>
</feature>
<dbReference type="AlphaFoldDB" id="A0A0N5CER0"/>
<evidence type="ECO:0000256" key="1">
    <source>
        <dbReference type="ARBA" id="ARBA00004141"/>
    </source>
</evidence>
<evidence type="ECO:0000313" key="8">
    <source>
        <dbReference type="WBParaSite" id="SPAL_0001634700.1"/>
    </source>
</evidence>
<evidence type="ECO:0000256" key="4">
    <source>
        <dbReference type="ARBA" id="ARBA00022989"/>
    </source>
</evidence>
<keyword evidence="5 6" id="KW-0472">Membrane</keyword>
<evidence type="ECO:0000313" key="7">
    <source>
        <dbReference type="Proteomes" id="UP000046392"/>
    </source>
</evidence>
<evidence type="ECO:0000256" key="2">
    <source>
        <dbReference type="ARBA" id="ARBA00006208"/>
    </source>
</evidence>
<proteinExistence type="inferred from homology"/>
<dbReference type="STRING" id="174720.A0A0N5CER0"/>
<dbReference type="InterPro" id="IPR006696">
    <property type="entry name" value="DUF423"/>
</dbReference>
<dbReference type="Proteomes" id="UP000046392">
    <property type="component" value="Unplaced"/>
</dbReference>
<evidence type="ECO:0000256" key="6">
    <source>
        <dbReference type="SAM" id="Phobius"/>
    </source>
</evidence>
<dbReference type="WBParaSite" id="SPAL_0001634700.1">
    <property type="protein sequence ID" value="SPAL_0001634700.1"/>
    <property type="gene ID" value="SPAL_0001634700"/>
</dbReference>
<dbReference type="PANTHER" id="PTHR43461">
    <property type="entry name" value="TRANSMEMBRANE PROTEIN 256"/>
    <property type="match status" value="1"/>
</dbReference>
<reference evidence="8" key="1">
    <citation type="submission" date="2017-02" db="UniProtKB">
        <authorList>
            <consortium name="WormBaseParasite"/>
        </authorList>
    </citation>
    <scope>IDENTIFICATION</scope>
</reference>
<evidence type="ECO:0000256" key="5">
    <source>
        <dbReference type="ARBA" id="ARBA00023136"/>
    </source>
</evidence>
<dbReference type="PANTHER" id="PTHR43461:SF1">
    <property type="entry name" value="TRANSMEMBRANE PROTEIN 256"/>
    <property type="match status" value="1"/>
</dbReference>
<organism evidence="7 8">
    <name type="scientific">Strongyloides papillosus</name>
    <name type="common">Intestinal threadworm</name>
    <dbReference type="NCBI Taxonomy" id="174720"/>
    <lineage>
        <taxon>Eukaryota</taxon>
        <taxon>Metazoa</taxon>
        <taxon>Ecdysozoa</taxon>
        <taxon>Nematoda</taxon>
        <taxon>Chromadorea</taxon>
        <taxon>Rhabditida</taxon>
        <taxon>Tylenchina</taxon>
        <taxon>Panagrolaimomorpha</taxon>
        <taxon>Strongyloidoidea</taxon>
        <taxon>Strongyloididae</taxon>
        <taxon>Strongyloides</taxon>
    </lineage>
</organism>
<name>A0A0N5CER0_STREA</name>
<sequence length="161" mass="17866">MTYYLDKTLTYIKPIVDHIPSIQISFPKRKHLPLPTENSFTQRDILPMTHPFVRFAGLSGAAAIVLAAYGSHSLMKEGSNVTEANKRTFETASKYHLIHSVALLLSPQARYPLVTGGLFGVGMILFCGSCYHIAMKNDRTLAPLTPYGGFCLIFGWLSFLL</sequence>
<keyword evidence="7" id="KW-1185">Reference proteome</keyword>
<feature type="transmembrane region" description="Helical" evidence="6">
    <location>
        <begin position="113"/>
        <end position="134"/>
    </location>
</feature>
<keyword evidence="4 6" id="KW-1133">Transmembrane helix</keyword>
<feature type="transmembrane region" description="Helical" evidence="6">
    <location>
        <begin position="141"/>
        <end position="159"/>
    </location>
</feature>
<keyword evidence="3 6" id="KW-0812">Transmembrane</keyword>